<gene>
    <name evidence="2" type="ORF">AMECASPLE_030779</name>
</gene>
<sequence>MSSLFFSLIGPLQILYQAADMRGSPTAADSETDKTFSRTWSAAFSTVSVILFRLSSGFRLSGSGESLFLNKQEKETKRTETEKHISVGQTPSAAGSSVQRSQPGRKSGRLVELGHFQLS</sequence>
<feature type="compositionally biased region" description="Basic and acidic residues" evidence="1">
    <location>
        <begin position="71"/>
        <end position="85"/>
    </location>
</feature>
<evidence type="ECO:0000313" key="2">
    <source>
        <dbReference type="EMBL" id="MEQ2285350.1"/>
    </source>
</evidence>
<proteinExistence type="predicted"/>
<comment type="caution">
    <text evidence="2">The sequence shown here is derived from an EMBL/GenBank/DDBJ whole genome shotgun (WGS) entry which is preliminary data.</text>
</comment>
<organism evidence="2 3">
    <name type="scientific">Ameca splendens</name>
    <dbReference type="NCBI Taxonomy" id="208324"/>
    <lineage>
        <taxon>Eukaryota</taxon>
        <taxon>Metazoa</taxon>
        <taxon>Chordata</taxon>
        <taxon>Craniata</taxon>
        <taxon>Vertebrata</taxon>
        <taxon>Euteleostomi</taxon>
        <taxon>Actinopterygii</taxon>
        <taxon>Neopterygii</taxon>
        <taxon>Teleostei</taxon>
        <taxon>Neoteleostei</taxon>
        <taxon>Acanthomorphata</taxon>
        <taxon>Ovalentaria</taxon>
        <taxon>Atherinomorphae</taxon>
        <taxon>Cyprinodontiformes</taxon>
        <taxon>Goodeidae</taxon>
        <taxon>Ameca</taxon>
    </lineage>
</organism>
<name>A0ABV0XVM4_9TELE</name>
<feature type="region of interest" description="Disordered" evidence="1">
    <location>
        <begin position="71"/>
        <end position="110"/>
    </location>
</feature>
<dbReference type="EMBL" id="JAHRIP010013128">
    <property type="protein sequence ID" value="MEQ2285350.1"/>
    <property type="molecule type" value="Genomic_DNA"/>
</dbReference>
<evidence type="ECO:0000313" key="3">
    <source>
        <dbReference type="Proteomes" id="UP001469553"/>
    </source>
</evidence>
<evidence type="ECO:0000256" key="1">
    <source>
        <dbReference type="SAM" id="MobiDB-lite"/>
    </source>
</evidence>
<feature type="compositionally biased region" description="Polar residues" evidence="1">
    <location>
        <begin position="87"/>
        <end position="104"/>
    </location>
</feature>
<dbReference type="Proteomes" id="UP001469553">
    <property type="component" value="Unassembled WGS sequence"/>
</dbReference>
<reference evidence="2 3" key="1">
    <citation type="submission" date="2021-06" db="EMBL/GenBank/DDBJ databases">
        <authorList>
            <person name="Palmer J.M."/>
        </authorList>
    </citation>
    <scope>NUCLEOTIDE SEQUENCE [LARGE SCALE GENOMIC DNA]</scope>
    <source>
        <strain evidence="2 3">AS_MEX2019</strain>
        <tissue evidence="2">Muscle</tissue>
    </source>
</reference>
<accession>A0ABV0XVM4</accession>
<keyword evidence="3" id="KW-1185">Reference proteome</keyword>
<protein>
    <submittedName>
        <fullName evidence="2">Uncharacterized protein</fullName>
    </submittedName>
</protein>